<dbReference type="Pfam" id="PF00293">
    <property type="entry name" value="NUDIX"/>
    <property type="match status" value="1"/>
</dbReference>
<sequence length="144" mass="16565">MDMIDIRVAACIIRNNKILMIQHKKADKKYWLLPGGRIEYGETIIDALKRELIEETGLEIAVGKLIFISDAIPEDNHRHILNLFFEAKVTGGELQLGDEEILNAVEFIDVDKIDELVIYPLIKEELKQYINTGQPLGYLGCRWR</sequence>
<dbReference type="Gene3D" id="3.90.79.10">
    <property type="entry name" value="Nucleoside Triphosphate Pyrophosphohydrolase"/>
    <property type="match status" value="1"/>
</dbReference>
<dbReference type="PANTHER" id="PTHR43046:SF14">
    <property type="entry name" value="MUTT_NUDIX FAMILY PROTEIN"/>
    <property type="match status" value="1"/>
</dbReference>
<dbReference type="PROSITE" id="PS00893">
    <property type="entry name" value="NUDIX_BOX"/>
    <property type="match status" value="1"/>
</dbReference>
<evidence type="ECO:0000256" key="1">
    <source>
        <dbReference type="ARBA" id="ARBA00001946"/>
    </source>
</evidence>
<dbReference type="PRINTS" id="PR00502">
    <property type="entry name" value="NUDIXFAMILY"/>
</dbReference>
<protein>
    <submittedName>
        <fullName evidence="5">NUDIX hydrolase</fullName>
    </submittedName>
</protein>
<evidence type="ECO:0000313" key="5">
    <source>
        <dbReference type="EMBL" id="PIP41694.1"/>
    </source>
</evidence>
<feature type="domain" description="Nudix hydrolase" evidence="4">
    <location>
        <begin position="3"/>
        <end position="130"/>
    </location>
</feature>
<evidence type="ECO:0000313" key="6">
    <source>
        <dbReference type="Proteomes" id="UP000231067"/>
    </source>
</evidence>
<dbReference type="InterPro" id="IPR000086">
    <property type="entry name" value="NUDIX_hydrolase_dom"/>
</dbReference>
<evidence type="ECO:0000256" key="3">
    <source>
        <dbReference type="RuleBase" id="RU003476"/>
    </source>
</evidence>
<reference evidence="5 6" key="1">
    <citation type="submission" date="2017-09" db="EMBL/GenBank/DDBJ databases">
        <title>Depth-based differentiation of microbial function through sediment-hosted aquifers and enrichment of novel symbionts in the deep terrestrial subsurface.</title>
        <authorList>
            <person name="Probst A.J."/>
            <person name="Ladd B."/>
            <person name="Jarett J.K."/>
            <person name="Geller-Mcgrath D.E."/>
            <person name="Sieber C.M."/>
            <person name="Emerson J.B."/>
            <person name="Anantharaman K."/>
            <person name="Thomas B.C."/>
            <person name="Malmstrom R."/>
            <person name="Stieglmeier M."/>
            <person name="Klingl A."/>
            <person name="Woyke T."/>
            <person name="Ryan C.M."/>
            <person name="Banfield J.F."/>
        </authorList>
    </citation>
    <scope>NUCLEOTIDE SEQUENCE [LARGE SCALE GENOMIC DNA]</scope>
    <source>
        <strain evidence="5">CG23_combo_of_CG06-09_8_20_14_all_40_23</strain>
    </source>
</reference>
<gene>
    <name evidence="5" type="ORF">COX18_02655</name>
</gene>
<dbReference type="PROSITE" id="PS51462">
    <property type="entry name" value="NUDIX"/>
    <property type="match status" value="1"/>
</dbReference>
<comment type="similarity">
    <text evidence="3">Belongs to the Nudix hydrolase family.</text>
</comment>
<dbReference type="CDD" id="cd18880">
    <property type="entry name" value="NUDIX_ADPRase"/>
    <property type="match status" value="1"/>
</dbReference>
<comment type="cofactor">
    <cofactor evidence="1">
        <name>Mg(2+)</name>
        <dbReference type="ChEBI" id="CHEBI:18420"/>
    </cofactor>
</comment>
<dbReference type="GO" id="GO:0016787">
    <property type="term" value="F:hydrolase activity"/>
    <property type="evidence" value="ECO:0007669"/>
    <property type="project" value="UniProtKB-KW"/>
</dbReference>
<dbReference type="AlphaFoldDB" id="A0A2H0A8D0"/>
<evidence type="ECO:0000256" key="2">
    <source>
        <dbReference type="ARBA" id="ARBA00022801"/>
    </source>
</evidence>
<comment type="caution">
    <text evidence="5">The sequence shown here is derived from an EMBL/GenBank/DDBJ whole genome shotgun (WGS) entry which is preliminary data.</text>
</comment>
<dbReference type="Proteomes" id="UP000231067">
    <property type="component" value="Unassembled WGS sequence"/>
</dbReference>
<dbReference type="SUPFAM" id="SSF55811">
    <property type="entry name" value="Nudix"/>
    <property type="match status" value="1"/>
</dbReference>
<organism evidence="5 6">
    <name type="scientific">Candidatus Desantisbacteria bacterium CG23_combo_of_CG06-09_8_20_14_all_40_23</name>
    <dbReference type="NCBI Taxonomy" id="1974550"/>
    <lineage>
        <taxon>Bacteria</taxon>
        <taxon>Candidatus Desantisiibacteriota</taxon>
    </lineage>
</organism>
<dbReference type="InterPro" id="IPR015797">
    <property type="entry name" value="NUDIX_hydrolase-like_dom_sf"/>
</dbReference>
<dbReference type="EMBL" id="PCSH01000047">
    <property type="protein sequence ID" value="PIP41694.1"/>
    <property type="molecule type" value="Genomic_DNA"/>
</dbReference>
<evidence type="ECO:0000259" key="4">
    <source>
        <dbReference type="PROSITE" id="PS51462"/>
    </source>
</evidence>
<name>A0A2H0A8D0_9BACT</name>
<dbReference type="InterPro" id="IPR020084">
    <property type="entry name" value="NUDIX_hydrolase_CS"/>
</dbReference>
<proteinExistence type="inferred from homology"/>
<keyword evidence="2 3" id="KW-0378">Hydrolase</keyword>
<dbReference type="InterPro" id="IPR020476">
    <property type="entry name" value="Nudix_hydrolase"/>
</dbReference>
<accession>A0A2H0A8D0</accession>
<dbReference type="PANTHER" id="PTHR43046">
    <property type="entry name" value="GDP-MANNOSE MANNOSYL HYDROLASE"/>
    <property type="match status" value="1"/>
</dbReference>